<feature type="region of interest" description="Disordered" evidence="1">
    <location>
        <begin position="1"/>
        <end position="41"/>
    </location>
</feature>
<dbReference type="Gramene" id="OMERI11G11520.1">
    <property type="protein sequence ID" value="OMERI11G11520.1"/>
    <property type="gene ID" value="OMERI11G11520"/>
</dbReference>
<name>A0A0E0F5U9_9ORYZ</name>
<keyword evidence="3" id="KW-1185">Reference proteome</keyword>
<proteinExistence type="predicted"/>
<accession>A0A0E0F5U9</accession>
<dbReference type="Proteomes" id="UP000008021">
    <property type="component" value="Chromosome 11"/>
</dbReference>
<dbReference type="AlphaFoldDB" id="A0A0E0F5U9"/>
<reference evidence="2" key="2">
    <citation type="submission" date="2018-05" db="EMBL/GenBank/DDBJ databases">
        <title>OmerRS3 (Oryza meridionalis Reference Sequence Version 3).</title>
        <authorList>
            <person name="Zhang J."/>
            <person name="Kudrna D."/>
            <person name="Lee S."/>
            <person name="Talag J."/>
            <person name="Welchert J."/>
            <person name="Wing R.A."/>
        </authorList>
    </citation>
    <scope>NUCLEOTIDE SEQUENCE [LARGE SCALE GENOMIC DNA]</scope>
    <source>
        <strain evidence="2">cv. OR44</strain>
    </source>
</reference>
<protein>
    <submittedName>
        <fullName evidence="2">Uncharacterized protein</fullName>
    </submittedName>
</protein>
<dbReference type="HOGENOM" id="CLU_2310580_0_0_1"/>
<reference evidence="2" key="1">
    <citation type="submission" date="2015-04" db="UniProtKB">
        <authorList>
            <consortium name="EnsemblPlants"/>
        </authorList>
    </citation>
    <scope>IDENTIFICATION</scope>
</reference>
<evidence type="ECO:0000313" key="2">
    <source>
        <dbReference type="EnsemblPlants" id="OMERI11G11520.1"/>
    </source>
</evidence>
<evidence type="ECO:0000313" key="3">
    <source>
        <dbReference type="Proteomes" id="UP000008021"/>
    </source>
</evidence>
<dbReference type="EnsemblPlants" id="OMERI11G11520.1">
    <property type="protein sequence ID" value="OMERI11G11520.1"/>
    <property type="gene ID" value="OMERI11G11520"/>
</dbReference>
<evidence type="ECO:0000256" key="1">
    <source>
        <dbReference type="SAM" id="MobiDB-lite"/>
    </source>
</evidence>
<organism evidence="2">
    <name type="scientific">Oryza meridionalis</name>
    <dbReference type="NCBI Taxonomy" id="40149"/>
    <lineage>
        <taxon>Eukaryota</taxon>
        <taxon>Viridiplantae</taxon>
        <taxon>Streptophyta</taxon>
        <taxon>Embryophyta</taxon>
        <taxon>Tracheophyta</taxon>
        <taxon>Spermatophyta</taxon>
        <taxon>Magnoliopsida</taxon>
        <taxon>Liliopsida</taxon>
        <taxon>Poales</taxon>
        <taxon>Poaceae</taxon>
        <taxon>BOP clade</taxon>
        <taxon>Oryzoideae</taxon>
        <taxon>Oryzeae</taxon>
        <taxon>Oryzinae</taxon>
        <taxon>Oryza</taxon>
    </lineage>
</organism>
<sequence>MDPPSEGRSETSSFDKVIDLTNDQGKAPSITEKKKKKKKKISGISIDRATKDLILESRDSSEADVPQVLAAKRSTPRSGLDQCGCPWDSIFDDAVQASDN</sequence>